<dbReference type="AlphaFoldDB" id="A0A8H7VQK8"/>
<keyword evidence="3" id="KW-1185">Reference proteome</keyword>
<dbReference type="Proteomes" id="UP000613177">
    <property type="component" value="Unassembled WGS sequence"/>
</dbReference>
<accession>A0A8H7VQK8</accession>
<evidence type="ECO:0000256" key="1">
    <source>
        <dbReference type="SAM" id="SignalP"/>
    </source>
</evidence>
<dbReference type="EMBL" id="JAEPRE010000277">
    <property type="protein sequence ID" value="KAG2229400.1"/>
    <property type="molecule type" value="Genomic_DNA"/>
</dbReference>
<gene>
    <name evidence="2" type="ORF">INT48_000628</name>
</gene>
<sequence length="123" mass="13905">MPRALTILAGLTLATAITYQSRIDLITNTANVQKKLDEAKEKNDMITNKLNEPLVRLSLQRPTSSVEQFMDETKSYYKGRLVPSVKENWNAQIIHITSTIIQSNLPTKITKFIAKNVFGVNEK</sequence>
<name>A0A8H7VQK8_9FUNG</name>
<reference evidence="2" key="1">
    <citation type="submission" date="2021-01" db="EMBL/GenBank/DDBJ databases">
        <title>Metabolic potential, ecology and presence of endohyphal bacteria is reflected in genomic diversity of Mucoromycotina.</title>
        <authorList>
            <person name="Muszewska A."/>
            <person name="Okrasinska A."/>
            <person name="Steczkiewicz K."/>
            <person name="Drgas O."/>
            <person name="Orlowska M."/>
            <person name="Perlinska-Lenart U."/>
            <person name="Aleksandrzak-Piekarczyk T."/>
            <person name="Szatraj K."/>
            <person name="Zielenkiewicz U."/>
            <person name="Pilsyk S."/>
            <person name="Malc E."/>
            <person name="Mieczkowski P."/>
            <person name="Kruszewska J.S."/>
            <person name="Biernat P."/>
            <person name="Pawlowska J."/>
        </authorList>
    </citation>
    <scope>NUCLEOTIDE SEQUENCE</scope>
    <source>
        <strain evidence="2">WA0000018081</strain>
    </source>
</reference>
<feature type="signal peptide" evidence="1">
    <location>
        <begin position="1"/>
        <end position="16"/>
    </location>
</feature>
<organism evidence="2 3">
    <name type="scientific">Thamnidium elegans</name>
    <dbReference type="NCBI Taxonomy" id="101142"/>
    <lineage>
        <taxon>Eukaryota</taxon>
        <taxon>Fungi</taxon>
        <taxon>Fungi incertae sedis</taxon>
        <taxon>Mucoromycota</taxon>
        <taxon>Mucoromycotina</taxon>
        <taxon>Mucoromycetes</taxon>
        <taxon>Mucorales</taxon>
        <taxon>Mucorineae</taxon>
        <taxon>Mucoraceae</taxon>
        <taxon>Thamnidium</taxon>
    </lineage>
</organism>
<proteinExistence type="predicted"/>
<comment type="caution">
    <text evidence="2">The sequence shown here is derived from an EMBL/GenBank/DDBJ whole genome shotgun (WGS) entry which is preliminary data.</text>
</comment>
<evidence type="ECO:0000313" key="2">
    <source>
        <dbReference type="EMBL" id="KAG2229400.1"/>
    </source>
</evidence>
<evidence type="ECO:0000313" key="3">
    <source>
        <dbReference type="Proteomes" id="UP000613177"/>
    </source>
</evidence>
<feature type="chain" id="PRO_5034950130" evidence="1">
    <location>
        <begin position="17"/>
        <end position="123"/>
    </location>
</feature>
<protein>
    <submittedName>
        <fullName evidence="2">Uncharacterized protein</fullName>
    </submittedName>
</protein>
<keyword evidence="1" id="KW-0732">Signal</keyword>